<keyword evidence="5" id="KW-1185">Reference proteome</keyword>
<sequence>MRLFLLALGALLFSCGPKENVKGFQVRVVWLEQPSTEATIVWTQNDGDETAIPTLSLQADLLQAIEPHAVVSLAQYENPNLFETKQNPYTARAIFKNLMPNTKYYLQVATSNSESPIYQFQTAPDHDDYGLLFGGDSRSNHDNRRFINRSIRDILANQPEIIAFVHGGDYIADGNDWRQWQLWLNDYALTTLEDGRLLPIIPTRGNHETNKTLYNQVFGLDPEHPGYFKTSIGSLDLITLNSEESVMGLQYQWLEQELMQSQSAGQWTFTNYHRPAYPAVKRASETKKWVPLFEDYGVRLAFESDGHTFKKTLPIFNDEADEQRGIIYVGEGGLGVKQRSPKHDRWYLKDGGVAFKKHHFLQMTHQGRSFKIQALDETGQSFHEFIIDERR</sequence>
<dbReference type="STRING" id="1513793.SAMN06296036_102305"/>
<dbReference type="OrthoDB" id="9804511at2"/>
<dbReference type="SUPFAM" id="SSF49363">
    <property type="entry name" value="Purple acid phosphatase, N-terminal domain"/>
    <property type="match status" value="1"/>
</dbReference>
<accession>A0A1Y6BBR7</accession>
<dbReference type="Pfam" id="PF16656">
    <property type="entry name" value="Pur_ac_phosph_N"/>
    <property type="match status" value="1"/>
</dbReference>
<proteinExistence type="predicted"/>
<dbReference type="InterPro" id="IPR008963">
    <property type="entry name" value="Purple_acid_Pase-like_N"/>
</dbReference>
<evidence type="ECO:0000313" key="5">
    <source>
        <dbReference type="Proteomes" id="UP000192907"/>
    </source>
</evidence>
<protein>
    <submittedName>
        <fullName evidence="4">Purple acid Phosphatase, N-terminal domain</fullName>
    </submittedName>
</protein>
<dbReference type="GO" id="GO:0003993">
    <property type="term" value="F:acid phosphatase activity"/>
    <property type="evidence" value="ECO:0007669"/>
    <property type="project" value="InterPro"/>
</dbReference>
<dbReference type="InterPro" id="IPR015914">
    <property type="entry name" value="PAPs_N"/>
</dbReference>
<dbReference type="PROSITE" id="PS51257">
    <property type="entry name" value="PROKAR_LIPOPROTEIN"/>
    <property type="match status" value="1"/>
</dbReference>
<dbReference type="PANTHER" id="PTHR22953">
    <property type="entry name" value="ACID PHOSPHATASE RELATED"/>
    <property type="match status" value="1"/>
</dbReference>
<dbReference type="Gene3D" id="3.60.21.10">
    <property type="match status" value="1"/>
</dbReference>
<feature type="domain" description="Calcineurin-like phosphoesterase" evidence="2">
    <location>
        <begin position="141"/>
        <end position="303"/>
    </location>
</feature>
<gene>
    <name evidence="4" type="ORF">SAMN06296036_102305</name>
</gene>
<dbReference type="SUPFAM" id="SSF56300">
    <property type="entry name" value="Metallo-dependent phosphatases"/>
    <property type="match status" value="1"/>
</dbReference>
<evidence type="ECO:0000256" key="1">
    <source>
        <dbReference type="ARBA" id="ARBA00022729"/>
    </source>
</evidence>
<dbReference type="GO" id="GO:0046872">
    <property type="term" value="F:metal ion binding"/>
    <property type="evidence" value="ECO:0007669"/>
    <property type="project" value="InterPro"/>
</dbReference>
<dbReference type="InterPro" id="IPR029052">
    <property type="entry name" value="Metallo-depent_PP-like"/>
</dbReference>
<keyword evidence="1" id="KW-0732">Signal</keyword>
<feature type="domain" description="Purple acid phosphatase N-terminal" evidence="3">
    <location>
        <begin position="25"/>
        <end position="122"/>
    </location>
</feature>
<reference evidence="5" key="1">
    <citation type="submission" date="2017-04" db="EMBL/GenBank/DDBJ databases">
        <authorList>
            <person name="Varghese N."/>
            <person name="Submissions S."/>
        </authorList>
    </citation>
    <scope>NUCLEOTIDE SEQUENCE [LARGE SCALE GENOMIC DNA]</scope>
    <source>
        <strain evidence="5">RKEM611</strain>
    </source>
</reference>
<dbReference type="InterPro" id="IPR039331">
    <property type="entry name" value="PAPs-like"/>
</dbReference>
<dbReference type="EMBL" id="FWZT01000002">
    <property type="protein sequence ID" value="SME96673.1"/>
    <property type="molecule type" value="Genomic_DNA"/>
</dbReference>
<organism evidence="4 5">
    <name type="scientific">Pseudobacteriovorax antillogorgiicola</name>
    <dbReference type="NCBI Taxonomy" id="1513793"/>
    <lineage>
        <taxon>Bacteria</taxon>
        <taxon>Pseudomonadati</taxon>
        <taxon>Bdellovibrionota</taxon>
        <taxon>Oligoflexia</taxon>
        <taxon>Oligoflexales</taxon>
        <taxon>Pseudobacteriovoracaceae</taxon>
        <taxon>Pseudobacteriovorax</taxon>
    </lineage>
</organism>
<name>A0A1Y6BBR7_9BACT</name>
<evidence type="ECO:0000259" key="3">
    <source>
        <dbReference type="Pfam" id="PF16656"/>
    </source>
</evidence>
<evidence type="ECO:0000259" key="2">
    <source>
        <dbReference type="Pfam" id="PF00149"/>
    </source>
</evidence>
<dbReference type="RefSeq" id="WP_132315168.1">
    <property type="nucleotide sequence ID" value="NZ_FWZT01000002.1"/>
</dbReference>
<dbReference type="PANTHER" id="PTHR22953:SF153">
    <property type="entry name" value="PURPLE ACID PHOSPHATASE"/>
    <property type="match status" value="1"/>
</dbReference>
<dbReference type="AlphaFoldDB" id="A0A1Y6BBR7"/>
<dbReference type="Pfam" id="PF00149">
    <property type="entry name" value="Metallophos"/>
    <property type="match status" value="1"/>
</dbReference>
<dbReference type="Proteomes" id="UP000192907">
    <property type="component" value="Unassembled WGS sequence"/>
</dbReference>
<evidence type="ECO:0000313" key="4">
    <source>
        <dbReference type="EMBL" id="SME96673.1"/>
    </source>
</evidence>
<dbReference type="Gene3D" id="2.60.40.380">
    <property type="entry name" value="Purple acid phosphatase-like, N-terminal"/>
    <property type="match status" value="1"/>
</dbReference>
<dbReference type="InterPro" id="IPR004843">
    <property type="entry name" value="Calcineurin-like_PHP"/>
</dbReference>